<dbReference type="EMBL" id="WITK01000038">
    <property type="protein sequence ID" value="MQW93426.1"/>
    <property type="molecule type" value="Genomic_DNA"/>
</dbReference>
<gene>
    <name evidence="1" type="ORF">GHJ48_13690</name>
</gene>
<name>A0AA90W7D9_9GAMM</name>
<evidence type="ECO:0000313" key="1">
    <source>
        <dbReference type="EMBL" id="MQW93426.1"/>
    </source>
</evidence>
<evidence type="ECO:0000313" key="2">
    <source>
        <dbReference type="Proteomes" id="UP000480556"/>
    </source>
</evidence>
<dbReference type="Proteomes" id="UP000480556">
    <property type="component" value="Unassembled WGS sequence"/>
</dbReference>
<dbReference type="RefSeq" id="WP_153389524.1">
    <property type="nucleotide sequence ID" value="NZ_WITK01000038.1"/>
</dbReference>
<organism evidence="1 2">
    <name type="scientific">Acinetobacter wanghuae</name>
    <dbReference type="NCBI Taxonomy" id="2662362"/>
    <lineage>
        <taxon>Bacteria</taxon>
        <taxon>Pseudomonadati</taxon>
        <taxon>Pseudomonadota</taxon>
        <taxon>Gammaproteobacteria</taxon>
        <taxon>Moraxellales</taxon>
        <taxon>Moraxellaceae</taxon>
        <taxon>Acinetobacter</taxon>
    </lineage>
</organism>
<reference evidence="1 2" key="1">
    <citation type="submission" date="2019-10" db="EMBL/GenBank/DDBJ databases">
        <authorList>
            <person name="Dong K."/>
        </authorList>
    </citation>
    <scope>NUCLEOTIDE SEQUENCE [LARGE SCALE GENOMIC DNA]</scope>
    <source>
        <strain evidence="2">dk771</strain>
    </source>
</reference>
<sequence length="149" mass="17557">MIFAQSASNTALFLDQFVLPFVTRTPKLLKLKQKVGSLMKKKPDRNKDKQKEFTKCYVQIWQQIIEILKTDSAVRAHVHYMPQLQLIRELDIYIDPKVQAEVFGHSGKLSAYFLMTFFNLRNEEIKKQVKEILKIKRQCDLSPEEKIEL</sequence>
<comment type="caution">
    <text evidence="1">The sequence shown here is derived from an EMBL/GenBank/DDBJ whole genome shotgun (WGS) entry which is preliminary data.</text>
</comment>
<protein>
    <submittedName>
        <fullName evidence="1">Uncharacterized protein</fullName>
    </submittedName>
</protein>
<accession>A0AA90W7D9</accession>
<proteinExistence type="predicted"/>
<dbReference type="AlphaFoldDB" id="A0AA90W7D9"/>